<dbReference type="InterPro" id="IPR011008">
    <property type="entry name" value="Dimeric_a/b-barrel"/>
</dbReference>
<evidence type="ECO:0000313" key="2">
    <source>
        <dbReference type="Proteomes" id="UP000597656"/>
    </source>
</evidence>
<dbReference type="Gene3D" id="3.30.70.100">
    <property type="match status" value="1"/>
</dbReference>
<dbReference type="EMBL" id="BMNC01000004">
    <property type="protein sequence ID" value="GGM93911.1"/>
    <property type="molecule type" value="Genomic_DNA"/>
</dbReference>
<protein>
    <recommendedName>
        <fullName evidence="3">Antibiotic biosynthesis monooxygenase</fullName>
    </recommendedName>
</protein>
<evidence type="ECO:0008006" key="3">
    <source>
        <dbReference type="Google" id="ProtNLM"/>
    </source>
</evidence>
<name>A0ABQ2HYV6_9PSEU</name>
<reference evidence="2" key="1">
    <citation type="journal article" date="2019" name="Int. J. Syst. Evol. Microbiol.">
        <title>The Global Catalogue of Microorganisms (GCM) 10K type strain sequencing project: providing services to taxonomists for standard genome sequencing and annotation.</title>
        <authorList>
            <consortium name="The Broad Institute Genomics Platform"/>
            <consortium name="The Broad Institute Genome Sequencing Center for Infectious Disease"/>
            <person name="Wu L."/>
            <person name="Ma J."/>
        </authorList>
    </citation>
    <scope>NUCLEOTIDE SEQUENCE [LARGE SCALE GENOMIC DNA]</scope>
    <source>
        <strain evidence="2">CGMCC 4.7319</strain>
    </source>
</reference>
<organism evidence="1 2">
    <name type="scientific">Lentzea pudingi</name>
    <dbReference type="NCBI Taxonomy" id="1789439"/>
    <lineage>
        <taxon>Bacteria</taxon>
        <taxon>Bacillati</taxon>
        <taxon>Actinomycetota</taxon>
        <taxon>Actinomycetes</taxon>
        <taxon>Pseudonocardiales</taxon>
        <taxon>Pseudonocardiaceae</taxon>
        <taxon>Lentzea</taxon>
    </lineage>
</organism>
<gene>
    <name evidence="1" type="ORF">GCM10011609_34170</name>
</gene>
<proteinExistence type="predicted"/>
<dbReference type="RefSeq" id="WP_189155713.1">
    <property type="nucleotide sequence ID" value="NZ_BMNC01000004.1"/>
</dbReference>
<dbReference type="Proteomes" id="UP000597656">
    <property type="component" value="Unassembled WGS sequence"/>
</dbReference>
<keyword evidence="2" id="KW-1185">Reference proteome</keyword>
<accession>A0ABQ2HYV6</accession>
<comment type="caution">
    <text evidence="1">The sequence shown here is derived from an EMBL/GenBank/DDBJ whole genome shotgun (WGS) entry which is preliminary data.</text>
</comment>
<dbReference type="SUPFAM" id="SSF54909">
    <property type="entry name" value="Dimeric alpha+beta barrel"/>
    <property type="match status" value="1"/>
</dbReference>
<sequence length="111" mass="11965">MPPVQEGTFALPTAQVAAVGASHPDRQQPLIDYLAAAAQVASEVPGWMSASLHRSLDGTRLVNYAQSEDQDAAQRVFQHLKSRGVIEGIKAFGQADPGLYEDSFTLDRDGR</sequence>
<evidence type="ECO:0000313" key="1">
    <source>
        <dbReference type="EMBL" id="GGM93911.1"/>
    </source>
</evidence>